<evidence type="ECO:0000313" key="5">
    <source>
        <dbReference type="EMBL" id="KLO12734.1"/>
    </source>
</evidence>
<dbReference type="EMBL" id="KQ085972">
    <property type="protein sequence ID" value="KLO12734.1"/>
    <property type="molecule type" value="Genomic_DNA"/>
</dbReference>
<dbReference type="InParanoid" id="A0A0H2RLG3"/>
<dbReference type="AlphaFoldDB" id="A0A0H2RLG3"/>
<keyword evidence="3" id="KW-0539">Nucleus</keyword>
<dbReference type="GO" id="GO:0006368">
    <property type="term" value="P:transcription elongation by RNA polymerase II"/>
    <property type="evidence" value="ECO:0007669"/>
    <property type="project" value="InterPro"/>
</dbReference>
<dbReference type="PANTHER" id="PTHR23188">
    <property type="entry name" value="RNA POLYMERASE II-ASSOCIATED FACTOR 1 HOMOLOG"/>
    <property type="match status" value="1"/>
</dbReference>
<dbReference type="PANTHER" id="PTHR23188:SF12">
    <property type="entry name" value="RNA POLYMERASE II-ASSOCIATED FACTOR 1 HOMOLOG"/>
    <property type="match status" value="1"/>
</dbReference>
<evidence type="ECO:0000256" key="2">
    <source>
        <dbReference type="ARBA" id="ARBA00007560"/>
    </source>
</evidence>
<dbReference type="GO" id="GO:0016593">
    <property type="term" value="C:Cdc73/Paf1 complex"/>
    <property type="evidence" value="ECO:0007669"/>
    <property type="project" value="InterPro"/>
</dbReference>
<evidence type="ECO:0000256" key="4">
    <source>
        <dbReference type="SAM" id="MobiDB-lite"/>
    </source>
</evidence>
<comment type="similarity">
    <text evidence="2">Belongs to the PAF1 family.</text>
</comment>
<dbReference type="GO" id="GO:0003682">
    <property type="term" value="F:chromatin binding"/>
    <property type="evidence" value="ECO:0007669"/>
    <property type="project" value="TreeGrafter"/>
</dbReference>
<evidence type="ECO:0000256" key="3">
    <source>
        <dbReference type="ARBA" id="ARBA00023242"/>
    </source>
</evidence>
<dbReference type="FunCoup" id="A0A0H2RLG3">
    <property type="interactions" value="607"/>
</dbReference>
<dbReference type="STRING" id="27342.A0A0H2RLG3"/>
<feature type="region of interest" description="Disordered" evidence="4">
    <location>
        <begin position="386"/>
        <end position="424"/>
    </location>
</feature>
<proteinExistence type="inferred from homology"/>
<dbReference type="OrthoDB" id="10260285at2759"/>
<gene>
    <name evidence="5" type="ORF">SCHPADRAFT_997944</name>
</gene>
<evidence type="ECO:0000313" key="6">
    <source>
        <dbReference type="Proteomes" id="UP000053477"/>
    </source>
</evidence>
<evidence type="ECO:0000256" key="1">
    <source>
        <dbReference type="ARBA" id="ARBA00004123"/>
    </source>
</evidence>
<dbReference type="Pfam" id="PF03985">
    <property type="entry name" value="Paf1"/>
    <property type="match status" value="1"/>
</dbReference>
<accession>A0A0H2RLG3</accession>
<dbReference type="InterPro" id="IPR007133">
    <property type="entry name" value="RNA_pol_II-assoc_Paf1"/>
</dbReference>
<name>A0A0H2RLG3_9AGAM</name>
<reference evidence="5 6" key="1">
    <citation type="submission" date="2015-04" db="EMBL/GenBank/DDBJ databases">
        <title>Complete genome sequence of Schizopora paradoxa KUC8140, a cosmopolitan wood degrader in East Asia.</title>
        <authorList>
            <consortium name="DOE Joint Genome Institute"/>
            <person name="Min B."/>
            <person name="Park H."/>
            <person name="Jang Y."/>
            <person name="Kim J.-J."/>
            <person name="Kim K.H."/>
            <person name="Pangilinan J."/>
            <person name="Lipzen A."/>
            <person name="Riley R."/>
            <person name="Grigoriev I.V."/>
            <person name="Spatafora J.W."/>
            <person name="Choi I.-G."/>
        </authorList>
    </citation>
    <scope>NUCLEOTIDE SEQUENCE [LARGE SCALE GENOMIC DNA]</scope>
    <source>
        <strain evidence="5 6">KUC8140</strain>
    </source>
</reference>
<comment type="subcellular location">
    <subcellularLocation>
        <location evidence="1">Nucleus</location>
    </subcellularLocation>
</comment>
<dbReference type="Proteomes" id="UP000053477">
    <property type="component" value="Unassembled WGS sequence"/>
</dbReference>
<dbReference type="GO" id="GO:0000993">
    <property type="term" value="F:RNA polymerase II complex binding"/>
    <property type="evidence" value="ECO:0007669"/>
    <property type="project" value="TreeGrafter"/>
</dbReference>
<feature type="compositionally biased region" description="Basic and acidic residues" evidence="4">
    <location>
        <begin position="410"/>
        <end position="424"/>
    </location>
</feature>
<protein>
    <recommendedName>
        <fullName evidence="7">RNA polymerase II-associated</fullName>
    </recommendedName>
</protein>
<organism evidence="5 6">
    <name type="scientific">Schizopora paradoxa</name>
    <dbReference type="NCBI Taxonomy" id="27342"/>
    <lineage>
        <taxon>Eukaryota</taxon>
        <taxon>Fungi</taxon>
        <taxon>Dikarya</taxon>
        <taxon>Basidiomycota</taxon>
        <taxon>Agaricomycotina</taxon>
        <taxon>Agaricomycetes</taxon>
        <taxon>Hymenochaetales</taxon>
        <taxon>Schizoporaceae</taxon>
        <taxon>Schizopora</taxon>
    </lineage>
</organism>
<keyword evidence="6" id="KW-1185">Reference proteome</keyword>
<evidence type="ECO:0008006" key="7">
    <source>
        <dbReference type="Google" id="ProtNLM"/>
    </source>
</evidence>
<sequence length="424" mass="48276">MSVKKHKLDLLFKVRYQNPLPSPPFPPKLLNIPTNPSRYARPDFVASLANEMQLPMVVDAELGMPLDLSHWDCLWNDKLDDAELNPDPKAVPLIDPKDAFMLDETSFNTQTNGTSSYSSSGAPSTPQVSWLRKTEYISREGMSRNPIIHDLTRIEEQAVDVTREGQIRDIEASFKASGDDFDLTTIKHPNKPNVTAVESYQVLPDVEIWANEYDLFRFSERPGERPADVSDSRLDCAILRPMESDGDHFLAYYLPKEDETADTFKQRRKDGEEVEETVFSFVRDYETVKIEQEVPNEFMLVLDDGDDASGDVTRTRGKGAFYKNLERKIVLKKKRVSQWDAVQYTDKWDAINLTLVPFGPEEEAERSELLAEVTDPMYMYTRGDADAEGEVDETVHPPIDQNNVVQPDIKPSEDDMKVDVSVDE</sequence>